<dbReference type="GO" id="GO:0005737">
    <property type="term" value="C:cytoplasm"/>
    <property type="evidence" value="ECO:0007669"/>
    <property type="project" value="UniProtKB-SubCell"/>
</dbReference>
<evidence type="ECO:0000256" key="6">
    <source>
        <dbReference type="HAMAP-Rule" id="MF_00963"/>
    </source>
</evidence>
<dbReference type="AlphaFoldDB" id="A0A5C7FSC9"/>
<organism evidence="10 11">
    <name type="scientific">Massilia arenae</name>
    <dbReference type="NCBI Taxonomy" id="2603288"/>
    <lineage>
        <taxon>Bacteria</taxon>
        <taxon>Pseudomonadati</taxon>
        <taxon>Pseudomonadota</taxon>
        <taxon>Betaproteobacteria</taxon>
        <taxon>Burkholderiales</taxon>
        <taxon>Oxalobacteraceae</taxon>
        <taxon>Telluria group</taxon>
        <taxon>Massilia</taxon>
    </lineage>
</organism>
<feature type="region of interest" description="Disordered" evidence="7">
    <location>
        <begin position="465"/>
        <end position="499"/>
    </location>
</feature>
<dbReference type="InterPro" id="IPR007630">
    <property type="entry name" value="RNA_pol_sigma70_r4"/>
</dbReference>
<dbReference type="InterPro" id="IPR042189">
    <property type="entry name" value="RNA_pol_sigma_70_r1_1_sf"/>
</dbReference>
<comment type="caution">
    <text evidence="10">The sequence shown here is derived from an EMBL/GenBank/DDBJ whole genome shotgun (WGS) entry which is preliminary data.</text>
</comment>
<dbReference type="GO" id="GO:0003677">
    <property type="term" value="F:DNA binding"/>
    <property type="evidence" value="ECO:0007669"/>
    <property type="project" value="UniProtKB-UniRule"/>
</dbReference>
<dbReference type="InterPro" id="IPR009042">
    <property type="entry name" value="RNA_pol_sigma70_r1_2"/>
</dbReference>
<dbReference type="RefSeq" id="WP_147936510.1">
    <property type="nucleotide sequence ID" value="NZ_VPFD01000026.1"/>
</dbReference>
<dbReference type="EMBL" id="VPFD01000026">
    <property type="protein sequence ID" value="TXF97400.1"/>
    <property type="molecule type" value="Genomic_DNA"/>
</dbReference>
<gene>
    <name evidence="6 10" type="primary">rpoD</name>
    <name evidence="10" type="ORF">FVD38_20525</name>
</gene>
<dbReference type="Pfam" id="PF00140">
    <property type="entry name" value="Sigma70_r1_2"/>
    <property type="match status" value="1"/>
</dbReference>
<dbReference type="FunFam" id="1.10.601.10:FF:000002">
    <property type="entry name" value="RNA polymerase sigma factor RpoD"/>
    <property type="match status" value="1"/>
</dbReference>
<dbReference type="PROSITE" id="PS00716">
    <property type="entry name" value="SIGMA70_2"/>
    <property type="match status" value="1"/>
</dbReference>
<dbReference type="InterPro" id="IPR012760">
    <property type="entry name" value="RNA_pol_sigma_RpoD_C"/>
</dbReference>
<reference evidence="10 11" key="1">
    <citation type="submission" date="2019-08" db="EMBL/GenBank/DDBJ databases">
        <title>Massilia golmudensis sp. nov., isolated from sand in the Qinghai-Tibetan Plateau.</title>
        <authorList>
            <person name="Zhang B."/>
        </authorList>
    </citation>
    <scope>NUCLEOTIDE SEQUENCE [LARGE SCALE GENOMIC DNA]</scope>
    <source>
        <strain evidence="10 11">GEM5</strain>
    </source>
</reference>
<dbReference type="InterPro" id="IPR000943">
    <property type="entry name" value="RNA_pol_sigma70"/>
</dbReference>
<comment type="subunit">
    <text evidence="6">Interacts transiently with the RNA polymerase catalytic core.</text>
</comment>
<keyword evidence="11" id="KW-1185">Reference proteome</keyword>
<dbReference type="Pfam" id="PF04542">
    <property type="entry name" value="Sigma70_r2"/>
    <property type="match status" value="1"/>
</dbReference>
<dbReference type="InterPro" id="IPR036388">
    <property type="entry name" value="WH-like_DNA-bd_sf"/>
</dbReference>
<dbReference type="HAMAP" id="MF_00963">
    <property type="entry name" value="Sigma70_RpoD_SigA"/>
    <property type="match status" value="1"/>
</dbReference>
<keyword evidence="1 6" id="KW-0963">Cytoplasm</keyword>
<dbReference type="PRINTS" id="PR00046">
    <property type="entry name" value="SIGMA70FCT"/>
</dbReference>
<dbReference type="Pfam" id="PF04546">
    <property type="entry name" value="Sigma70_ner"/>
    <property type="match status" value="1"/>
</dbReference>
<keyword evidence="4 6" id="KW-0238">DNA-binding</keyword>
<keyword evidence="3 6" id="KW-0731">Sigma factor</keyword>
<comment type="similarity">
    <text evidence="6">Belongs to the sigma-70 factor family. RpoD/SigA subfamily.</text>
</comment>
<evidence type="ECO:0000256" key="1">
    <source>
        <dbReference type="ARBA" id="ARBA00022490"/>
    </source>
</evidence>
<evidence type="ECO:0000256" key="3">
    <source>
        <dbReference type="ARBA" id="ARBA00023082"/>
    </source>
</evidence>
<dbReference type="InterPro" id="IPR013324">
    <property type="entry name" value="RNA_pol_sigma_r3/r4-like"/>
</dbReference>
<evidence type="ECO:0000256" key="2">
    <source>
        <dbReference type="ARBA" id="ARBA00023015"/>
    </source>
</evidence>
<accession>A0A5C7FSC9</accession>
<dbReference type="InterPro" id="IPR007631">
    <property type="entry name" value="RNA_pol_sigma_70_non-ess"/>
</dbReference>
<dbReference type="CDD" id="cd06171">
    <property type="entry name" value="Sigma70_r4"/>
    <property type="match status" value="1"/>
</dbReference>
<dbReference type="Gene3D" id="1.10.601.10">
    <property type="entry name" value="RNA Polymerase Primary Sigma Factor"/>
    <property type="match status" value="1"/>
</dbReference>
<dbReference type="GO" id="GO:0016987">
    <property type="term" value="F:sigma factor activity"/>
    <property type="evidence" value="ECO:0007669"/>
    <property type="project" value="UniProtKB-UniRule"/>
</dbReference>
<keyword evidence="2 6" id="KW-0805">Transcription regulation</keyword>
<dbReference type="Gene3D" id="1.10.220.120">
    <property type="entry name" value="Sigma-70 factor, region 1.1"/>
    <property type="match status" value="1"/>
</dbReference>
<dbReference type="NCBIfam" id="TIGR02937">
    <property type="entry name" value="sigma70-ECF"/>
    <property type="match status" value="1"/>
</dbReference>
<feature type="compositionally biased region" description="Acidic residues" evidence="7">
    <location>
        <begin position="474"/>
        <end position="492"/>
    </location>
</feature>
<sequence>MKNTAKTLTLTAKKAPAKASAPLAVPKTATSYFLETEAAAKVTVVKTRSRLATLKAQADAILAAGGPVAAEPVAAPVVEEAPVAVAAPVVAPIAAAVEEVVAEAAAPVVDESAPDSVAADVDAGIDLAAEYLQAQAKPAVAPVIVRKRGKLAALKTAEPEAAVAAVAPTVAPVAQAVAEEAPKVVRTRAVRRVDTGASVPVSAVGAVSKTTDAAALAAIDTSGYLLPQVKVPGRRGRKPSEFVPENDEVAALNAVERAELKAASKARERKAKGIAMLSEAGFSETELEKRRQQLKNLINMGKERGYLTHAEINDHLPENIIDPEAIEGIIATFNDMGIAVYERAPEAEMMLLSDQAVTPTSEDEVEAAAATALSTADSDFGRTTDPVRMYMREMGAVSLLTREGEIEIAKRIEQGLKDMVQAISACPITISEIIALSHKIASDEMKIDDVVDGFVDLNDTPAPAASVAHAAATAEEDDEEEEEVEEEEEEGDGGNAGGAAAGYSAEQLAQLRKSALEKFTLIEQQFDLMGHAFKNEGYGSPAYEEAQAVISYELLGIRFTAKVVEKLCDTLRRQMDEVRSIERAVLDICVNRCGMPRAHFIKVFPGNETDLQWGDREVDCAYPYSAVLSRNLPAIKELQQRMIDLQARVALPLADLRKINKQMAAGEKRARQAKREMTVANLRLVISIAKKYINRGLQFLDLIQEGNIGLLKAVDKFEYRRGYKFSTYATWWIRQAITRSIADMARTIRVPVHMIETINKMNRISRQIMQETGSEPDLPTLAAKMEMPENKVREIMKIAKEPISMETPMGEDGDSQLGDFIEDNATLAPLDAALHASMRNVIKEVLDSLTPREAKVLRMRYGVEMSNDHTLEEVGKQFDVTRERIRQIEAKAMSKLRQPSRSDKLKTFLHNH</sequence>
<evidence type="ECO:0000313" key="11">
    <source>
        <dbReference type="Proteomes" id="UP000321413"/>
    </source>
</evidence>
<dbReference type="SUPFAM" id="SSF88946">
    <property type="entry name" value="Sigma2 domain of RNA polymerase sigma factors"/>
    <property type="match status" value="1"/>
</dbReference>
<feature type="domain" description="RNA polymerase sigma-70" evidence="8">
    <location>
        <begin position="701"/>
        <end position="714"/>
    </location>
</feature>
<dbReference type="Pfam" id="PF03979">
    <property type="entry name" value="Sigma70_r1_1"/>
    <property type="match status" value="1"/>
</dbReference>
<proteinExistence type="inferred from homology"/>
<feature type="short sequence motif" description="Interaction with polymerase core subunit RpoC" evidence="6">
    <location>
        <begin position="701"/>
        <end position="704"/>
    </location>
</feature>
<comment type="function">
    <text evidence="6">Sigma factors are initiation factors that promote the attachment of RNA polymerase to specific initiation sites and are then released. This sigma factor is the primary sigma factor during exponential growth.</text>
</comment>
<evidence type="ECO:0000313" key="10">
    <source>
        <dbReference type="EMBL" id="TXF97400.1"/>
    </source>
</evidence>
<evidence type="ECO:0000259" key="8">
    <source>
        <dbReference type="PROSITE" id="PS00715"/>
    </source>
</evidence>
<dbReference type="InterPro" id="IPR007624">
    <property type="entry name" value="RNA_pol_sigma70_r3"/>
</dbReference>
<feature type="region of interest" description="Sigma-70 factor domain-4" evidence="6">
    <location>
        <begin position="845"/>
        <end position="898"/>
    </location>
</feature>
<comment type="subcellular location">
    <subcellularLocation>
        <location evidence="6">Cytoplasm</location>
    </subcellularLocation>
</comment>
<dbReference type="InterPro" id="IPR007127">
    <property type="entry name" value="RNA_pol_sigma_70_r1_1"/>
</dbReference>
<dbReference type="InterPro" id="IPR028630">
    <property type="entry name" value="Sigma70_RpoD"/>
</dbReference>
<dbReference type="Gene3D" id="1.10.10.10">
    <property type="entry name" value="Winged helix-like DNA-binding domain superfamily/Winged helix DNA-binding domain"/>
    <property type="match status" value="2"/>
</dbReference>
<dbReference type="NCBIfam" id="TIGR02393">
    <property type="entry name" value="RpoD_Cterm"/>
    <property type="match status" value="1"/>
</dbReference>
<feature type="region of interest" description="Sigma-70 factor domain-3" evidence="6">
    <location>
        <begin position="756"/>
        <end position="832"/>
    </location>
</feature>
<feature type="DNA-binding region" description="H-T-H motif" evidence="6">
    <location>
        <begin position="871"/>
        <end position="890"/>
    </location>
</feature>
<dbReference type="SUPFAM" id="SSF88659">
    <property type="entry name" value="Sigma3 and sigma4 domains of RNA polymerase sigma factors"/>
    <property type="match status" value="2"/>
</dbReference>
<dbReference type="Pfam" id="PF04539">
    <property type="entry name" value="Sigma70_r3"/>
    <property type="match status" value="1"/>
</dbReference>
<dbReference type="NCBIfam" id="NF004208">
    <property type="entry name" value="PRK05658.1"/>
    <property type="match status" value="1"/>
</dbReference>
<evidence type="ECO:0000256" key="7">
    <source>
        <dbReference type="SAM" id="MobiDB-lite"/>
    </source>
</evidence>
<dbReference type="PROSITE" id="PS00715">
    <property type="entry name" value="SIGMA70_1"/>
    <property type="match status" value="1"/>
</dbReference>
<feature type="region of interest" description="Disordered" evidence="7">
    <location>
        <begin position="893"/>
        <end position="912"/>
    </location>
</feature>
<feature type="region of interest" description="Sigma-70 factor domain-2" evidence="6">
    <location>
        <begin position="677"/>
        <end position="747"/>
    </location>
</feature>
<name>A0A5C7FSC9_9BURK</name>
<evidence type="ECO:0000259" key="9">
    <source>
        <dbReference type="PROSITE" id="PS00716"/>
    </source>
</evidence>
<dbReference type="GO" id="GO:0006352">
    <property type="term" value="P:DNA-templated transcription initiation"/>
    <property type="evidence" value="ECO:0007669"/>
    <property type="project" value="UniProtKB-UniRule"/>
</dbReference>
<feature type="domain" description="RNA polymerase sigma-70" evidence="9">
    <location>
        <begin position="870"/>
        <end position="896"/>
    </location>
</feature>
<evidence type="ECO:0000256" key="4">
    <source>
        <dbReference type="ARBA" id="ARBA00023125"/>
    </source>
</evidence>
<dbReference type="InterPro" id="IPR007627">
    <property type="entry name" value="RNA_pol_sigma70_r2"/>
</dbReference>
<keyword evidence="5 6" id="KW-0804">Transcription</keyword>
<dbReference type="InterPro" id="IPR014284">
    <property type="entry name" value="RNA_pol_sigma-70_dom"/>
</dbReference>
<dbReference type="InterPro" id="IPR050239">
    <property type="entry name" value="Sigma-70_RNA_pol_init_factors"/>
</dbReference>
<protein>
    <recommendedName>
        <fullName evidence="6">RNA polymerase sigma factor RpoD</fullName>
    </recommendedName>
    <alternativeName>
        <fullName evidence="6">Sigma-70</fullName>
    </alternativeName>
</protein>
<dbReference type="PANTHER" id="PTHR30603">
    <property type="entry name" value="RNA POLYMERASE SIGMA FACTOR RPO"/>
    <property type="match status" value="1"/>
</dbReference>
<dbReference type="Pfam" id="PF04545">
    <property type="entry name" value="Sigma70_r4"/>
    <property type="match status" value="1"/>
</dbReference>
<dbReference type="Proteomes" id="UP000321413">
    <property type="component" value="Unassembled WGS sequence"/>
</dbReference>
<evidence type="ECO:0000256" key="5">
    <source>
        <dbReference type="ARBA" id="ARBA00023163"/>
    </source>
</evidence>
<dbReference type="InterPro" id="IPR013325">
    <property type="entry name" value="RNA_pol_sigma_r2"/>
</dbReference>
<dbReference type="PANTHER" id="PTHR30603:SF60">
    <property type="entry name" value="RNA POLYMERASE SIGMA FACTOR RPOD"/>
    <property type="match status" value="1"/>
</dbReference>